<comment type="similarity">
    <text evidence="2">Belongs to the AB hydrolase superfamily. Lipase family.</text>
</comment>
<evidence type="ECO:0000256" key="1">
    <source>
        <dbReference type="ARBA" id="ARBA00004229"/>
    </source>
</evidence>
<evidence type="ECO:0000256" key="9">
    <source>
        <dbReference type="SAM" id="Phobius"/>
    </source>
</evidence>
<dbReference type="SUPFAM" id="SSF53474">
    <property type="entry name" value="alpha/beta-Hydrolases"/>
    <property type="match status" value="1"/>
</dbReference>
<gene>
    <name evidence="11" type="ORF">LTRI10_LOCUS9356</name>
</gene>
<accession>A0AAV2CZQ9</accession>
<evidence type="ECO:0000256" key="8">
    <source>
        <dbReference type="ARBA" id="ARBA00023098"/>
    </source>
</evidence>
<proteinExistence type="inferred from homology"/>
<keyword evidence="9" id="KW-1133">Transmembrane helix</keyword>
<evidence type="ECO:0000256" key="3">
    <source>
        <dbReference type="ARBA" id="ARBA00022528"/>
    </source>
</evidence>
<keyword evidence="3" id="KW-0150">Chloroplast</keyword>
<evidence type="ECO:0000256" key="4">
    <source>
        <dbReference type="ARBA" id="ARBA00022640"/>
    </source>
</evidence>
<evidence type="ECO:0000313" key="12">
    <source>
        <dbReference type="Proteomes" id="UP001497516"/>
    </source>
</evidence>
<keyword evidence="4" id="KW-0934">Plastid</keyword>
<dbReference type="GO" id="GO:0009507">
    <property type="term" value="C:chloroplast"/>
    <property type="evidence" value="ECO:0007669"/>
    <property type="project" value="UniProtKB-SubCell"/>
</dbReference>
<dbReference type="PANTHER" id="PTHR31403:SF4">
    <property type="entry name" value="PHOSPHOLIPASE A1-IALPHA2, CHLOROPLASTIC"/>
    <property type="match status" value="1"/>
</dbReference>
<dbReference type="GO" id="GO:0009695">
    <property type="term" value="P:jasmonic acid biosynthetic process"/>
    <property type="evidence" value="ECO:0007669"/>
    <property type="project" value="TreeGrafter"/>
</dbReference>
<dbReference type="AlphaFoldDB" id="A0AAV2CZQ9"/>
<keyword evidence="9" id="KW-0472">Membrane</keyword>
<dbReference type="Gene3D" id="3.40.50.1820">
    <property type="entry name" value="alpha/beta hydrolase"/>
    <property type="match status" value="1"/>
</dbReference>
<evidence type="ECO:0000256" key="5">
    <source>
        <dbReference type="ARBA" id="ARBA00022801"/>
    </source>
</evidence>
<keyword evidence="7" id="KW-0442">Lipid degradation</keyword>
<keyword evidence="6" id="KW-0809">Transit peptide</keyword>
<dbReference type="GO" id="GO:0047714">
    <property type="term" value="F:galactolipase activity"/>
    <property type="evidence" value="ECO:0007669"/>
    <property type="project" value="UniProtKB-ARBA"/>
</dbReference>
<dbReference type="EMBL" id="OZ034814">
    <property type="protein sequence ID" value="CAL1362219.1"/>
    <property type="molecule type" value="Genomic_DNA"/>
</dbReference>
<feature type="domain" description="Fungal lipase-type" evidence="10">
    <location>
        <begin position="177"/>
        <end position="343"/>
    </location>
</feature>
<evidence type="ECO:0000259" key="10">
    <source>
        <dbReference type="Pfam" id="PF01764"/>
    </source>
</evidence>
<dbReference type="Pfam" id="PF01764">
    <property type="entry name" value="Lipase_3"/>
    <property type="match status" value="1"/>
</dbReference>
<evidence type="ECO:0000256" key="7">
    <source>
        <dbReference type="ARBA" id="ARBA00022963"/>
    </source>
</evidence>
<feature type="transmembrane region" description="Helical" evidence="9">
    <location>
        <begin position="459"/>
        <end position="479"/>
    </location>
</feature>
<keyword evidence="9" id="KW-0812">Transmembrane</keyword>
<dbReference type="Proteomes" id="UP001497516">
    <property type="component" value="Chromosome 10"/>
</dbReference>
<sequence>MFTSKVVVITPAIIPVINNNNHSLRRRRPNIIASSTSERSAGGRRTATDCGVASMWREIQGCNDWQGLVAGPATWLHPLLRGEIIRYGELLSACYKAFDVDPSSARHLHCKFARDDMLRNLGLHHSGYRVTKYIYASPHEGATAAPRGRWIGYVAVSQSSSSDDAETKTRLGREDIVVAFRGTVTSPEWAANFMSSLTPAGFHPLDPRPGVQVEAGFLSLYTSKESGCRFGLRSCREQLLSEVSRLLKKNQNKREVDGTRSDVSITLVGHSMGSSLALLLAYDICELGLNNTAGCTTAAPVTVFSFGGPRVGNSGFKRRCEEVGVKVLRVVNVNDPVTKLPGVFLNETTPRVLVAGNEEYEMPWSCSCYVHVGVEVALEFFSIQNPGWVHDLDGYIDGLRCPNVGGGAIDDGDDGMELTVSSDFAWKLLDDHQSISGSVDQLLMDDDWNYMVDGFADFLAMHVTMLGRSALFLVLLFYLSKTSWFE</sequence>
<protein>
    <recommendedName>
        <fullName evidence="10">Fungal lipase-type domain-containing protein</fullName>
    </recommendedName>
</protein>
<dbReference type="PANTHER" id="PTHR31403">
    <property type="entry name" value="PHOSPHOLIPASE A1-IBETA2, CHLOROPLASTIC"/>
    <property type="match status" value="1"/>
</dbReference>
<dbReference type="InterPro" id="IPR029058">
    <property type="entry name" value="AB_hydrolase_fold"/>
</dbReference>
<comment type="subcellular location">
    <subcellularLocation>
        <location evidence="1">Plastid</location>
        <location evidence="1">Chloroplast</location>
    </subcellularLocation>
</comment>
<evidence type="ECO:0000256" key="6">
    <source>
        <dbReference type="ARBA" id="ARBA00022946"/>
    </source>
</evidence>
<dbReference type="CDD" id="cd00519">
    <property type="entry name" value="Lipase_3"/>
    <property type="match status" value="1"/>
</dbReference>
<evidence type="ECO:0000313" key="11">
    <source>
        <dbReference type="EMBL" id="CAL1362219.1"/>
    </source>
</evidence>
<dbReference type="InterPro" id="IPR002921">
    <property type="entry name" value="Fungal_lipase-type"/>
</dbReference>
<dbReference type="GO" id="GO:0016042">
    <property type="term" value="P:lipid catabolic process"/>
    <property type="evidence" value="ECO:0007669"/>
    <property type="project" value="UniProtKB-KW"/>
</dbReference>
<evidence type="ECO:0000256" key="2">
    <source>
        <dbReference type="ARBA" id="ARBA00010701"/>
    </source>
</evidence>
<keyword evidence="8" id="KW-0443">Lipid metabolism</keyword>
<keyword evidence="5" id="KW-0378">Hydrolase</keyword>
<dbReference type="GO" id="GO:0008970">
    <property type="term" value="F:phospholipase A1 activity"/>
    <property type="evidence" value="ECO:0007669"/>
    <property type="project" value="TreeGrafter"/>
</dbReference>
<reference evidence="11 12" key="1">
    <citation type="submission" date="2024-04" db="EMBL/GenBank/DDBJ databases">
        <authorList>
            <person name="Fracassetti M."/>
        </authorList>
    </citation>
    <scope>NUCLEOTIDE SEQUENCE [LARGE SCALE GENOMIC DNA]</scope>
</reference>
<keyword evidence="12" id="KW-1185">Reference proteome</keyword>
<organism evidence="11 12">
    <name type="scientific">Linum trigynum</name>
    <dbReference type="NCBI Taxonomy" id="586398"/>
    <lineage>
        <taxon>Eukaryota</taxon>
        <taxon>Viridiplantae</taxon>
        <taxon>Streptophyta</taxon>
        <taxon>Embryophyta</taxon>
        <taxon>Tracheophyta</taxon>
        <taxon>Spermatophyta</taxon>
        <taxon>Magnoliopsida</taxon>
        <taxon>eudicotyledons</taxon>
        <taxon>Gunneridae</taxon>
        <taxon>Pentapetalae</taxon>
        <taxon>rosids</taxon>
        <taxon>fabids</taxon>
        <taxon>Malpighiales</taxon>
        <taxon>Linaceae</taxon>
        <taxon>Linum</taxon>
    </lineage>
</organism>
<name>A0AAV2CZQ9_9ROSI</name>